<dbReference type="STRING" id="59895.A0A103XZG7"/>
<keyword evidence="1" id="KW-1133">Transmembrane helix</keyword>
<evidence type="ECO:0008006" key="4">
    <source>
        <dbReference type="Google" id="ProtNLM"/>
    </source>
</evidence>
<comment type="caution">
    <text evidence="2">The sequence shown here is derived from an EMBL/GenBank/DDBJ whole genome shotgun (WGS) entry which is preliminary data.</text>
</comment>
<evidence type="ECO:0000256" key="1">
    <source>
        <dbReference type="SAM" id="Phobius"/>
    </source>
</evidence>
<dbReference type="Proteomes" id="UP000243975">
    <property type="component" value="Unassembled WGS sequence"/>
</dbReference>
<proteinExistence type="predicted"/>
<dbReference type="OMA" id="IMYGREM"/>
<protein>
    <recommendedName>
        <fullName evidence="4">Target SNARE coiled-coil domain-containing protein</fullName>
    </recommendedName>
</protein>
<name>A0A103XZG7_CYNCS</name>
<gene>
    <name evidence="2" type="ORF">Ccrd_022024</name>
</gene>
<keyword evidence="1" id="KW-0812">Transmembrane</keyword>
<dbReference type="SUPFAM" id="SSF58038">
    <property type="entry name" value="SNARE fusion complex"/>
    <property type="match status" value="1"/>
</dbReference>
<organism evidence="2 3">
    <name type="scientific">Cynara cardunculus var. scolymus</name>
    <name type="common">Globe artichoke</name>
    <name type="synonym">Cynara scolymus</name>
    <dbReference type="NCBI Taxonomy" id="59895"/>
    <lineage>
        <taxon>Eukaryota</taxon>
        <taxon>Viridiplantae</taxon>
        <taxon>Streptophyta</taxon>
        <taxon>Embryophyta</taxon>
        <taxon>Tracheophyta</taxon>
        <taxon>Spermatophyta</taxon>
        <taxon>Magnoliopsida</taxon>
        <taxon>eudicotyledons</taxon>
        <taxon>Gunneridae</taxon>
        <taxon>Pentapetalae</taxon>
        <taxon>asterids</taxon>
        <taxon>campanulids</taxon>
        <taxon>Asterales</taxon>
        <taxon>Asteraceae</taxon>
        <taxon>Carduoideae</taxon>
        <taxon>Cardueae</taxon>
        <taxon>Carduinae</taxon>
        <taxon>Cynara</taxon>
    </lineage>
</organism>
<sequence>MTNEELVQAGLKSMDETDHAIEHSKQTEQMGRIVNDLDAIHFSIKKVSKLVKEIERQVATDKCIMLFIFLIVSGVIAIIIMKIAHPENKYIRDIPGLAPPVPSARRLLYVRSGELFS</sequence>
<feature type="transmembrane region" description="Helical" evidence="1">
    <location>
        <begin position="64"/>
        <end position="84"/>
    </location>
</feature>
<dbReference type="Gramene" id="KVH99737">
    <property type="protein sequence ID" value="KVH99737"/>
    <property type="gene ID" value="Ccrd_022024"/>
</dbReference>
<evidence type="ECO:0000313" key="2">
    <source>
        <dbReference type="EMBL" id="KVH99737.1"/>
    </source>
</evidence>
<dbReference type="EMBL" id="LEKV01003416">
    <property type="protein sequence ID" value="KVH99737.1"/>
    <property type="molecule type" value="Genomic_DNA"/>
</dbReference>
<reference evidence="2 3" key="1">
    <citation type="journal article" date="2016" name="Sci. Rep.">
        <title>The genome sequence of the outbreeding globe artichoke constructed de novo incorporating a phase-aware low-pass sequencing strategy of F1 progeny.</title>
        <authorList>
            <person name="Scaglione D."/>
            <person name="Reyes-Chin-Wo S."/>
            <person name="Acquadro A."/>
            <person name="Froenicke L."/>
            <person name="Portis E."/>
            <person name="Beitel C."/>
            <person name="Tirone M."/>
            <person name="Mauro R."/>
            <person name="Lo Monaco A."/>
            <person name="Mauromicale G."/>
            <person name="Faccioli P."/>
            <person name="Cattivelli L."/>
            <person name="Rieseberg L."/>
            <person name="Michelmore R."/>
            <person name="Lanteri S."/>
        </authorList>
    </citation>
    <scope>NUCLEOTIDE SEQUENCE [LARGE SCALE GENOMIC DNA]</scope>
    <source>
        <strain evidence="2">2C</strain>
    </source>
</reference>
<accession>A0A103XZG7</accession>
<keyword evidence="3" id="KW-1185">Reference proteome</keyword>
<dbReference type="AlphaFoldDB" id="A0A103XZG7"/>
<evidence type="ECO:0000313" key="3">
    <source>
        <dbReference type="Proteomes" id="UP000243975"/>
    </source>
</evidence>
<keyword evidence="1" id="KW-0472">Membrane</keyword>